<comment type="caution">
    <text evidence="4">The sequence shown here is derived from an EMBL/GenBank/DDBJ whole genome shotgun (WGS) entry which is preliminary data.</text>
</comment>
<accession>A0A5N3WUV1</accession>
<keyword evidence="5" id="KW-1185">Reference proteome</keyword>
<dbReference type="AlphaFoldDB" id="A0A5N3WUV1"/>
<feature type="region of interest" description="Disordered" evidence="2">
    <location>
        <begin position="445"/>
        <end position="478"/>
    </location>
</feature>
<dbReference type="Pfam" id="PF06758">
    <property type="entry name" value="Olduvai"/>
    <property type="match status" value="2"/>
</dbReference>
<feature type="domain" description="Olduvai" evidence="3">
    <location>
        <begin position="289"/>
        <end position="341"/>
    </location>
</feature>
<sequence>CEPCKDNVESVLREKLPFEALRPAEKPMLDDRLRMCDTLIQSHARELTQLQQTLRDGKDDSVLLSQHLKDLLTHNDLDSHQGQGFQKSLFEGHWLAECLACKLSPDEGNEALSIERLPLITYKIYLEEPGWHFVRPEKDNLNVCPISGRRCPEEDLPSDPLHLIFCYPFPTCHSMEVQEVEKKELPEESKDERPYSDDKFAFDEPEVSLGLDGACGCSHAKEDETPTNLPDQGENFPYGSRSIPWAMNVSGDYRRPQGDCTFAFCNHSSCLSSKATRMAWKNQNDHDDLRGPKAITLRENGVPRDSLDDYYLTYSVLPNLSDSFWPYRSTAIFSLEDVGADLEEDTNEIHQDSLEECYLAISVDHNLSGSCRPLRSASYHLILYRPLLFLSSIFASIRVFSNESVLCIRWPKYWSFSISSSKEYSGLISFRIDWFDLCSPRDSQESSPAPQFKSINYEPKSNSQQKSTPDARIRHQQVGAEWRGAGGIAWGRVRA</sequence>
<dbReference type="InterPro" id="IPR055306">
    <property type="entry name" value="NBPF"/>
</dbReference>
<dbReference type="InterPro" id="IPR010630">
    <property type="entry name" value="Olduvai_dom"/>
</dbReference>
<evidence type="ECO:0000313" key="5">
    <source>
        <dbReference type="Proteomes" id="UP000326458"/>
    </source>
</evidence>
<protein>
    <recommendedName>
        <fullName evidence="3">Olduvai domain-containing protein</fullName>
    </recommendedName>
</protein>
<feature type="domain" description="Olduvai" evidence="3">
    <location>
        <begin position="343"/>
        <end position="395"/>
    </location>
</feature>
<evidence type="ECO:0000256" key="2">
    <source>
        <dbReference type="SAM" id="MobiDB-lite"/>
    </source>
</evidence>
<dbReference type="Proteomes" id="UP000326458">
    <property type="component" value="Unassembled WGS sequence"/>
</dbReference>
<proteinExistence type="inferred from homology"/>
<comment type="similarity">
    <text evidence="1">Belongs to the NBPF family.</text>
</comment>
<organism evidence="4 5">
    <name type="scientific">Muntiacus muntjak</name>
    <name type="common">Barking deer</name>
    <name type="synonym">Indian muntjac</name>
    <dbReference type="NCBI Taxonomy" id="9888"/>
    <lineage>
        <taxon>Eukaryota</taxon>
        <taxon>Metazoa</taxon>
        <taxon>Chordata</taxon>
        <taxon>Craniata</taxon>
        <taxon>Vertebrata</taxon>
        <taxon>Euteleostomi</taxon>
        <taxon>Mammalia</taxon>
        <taxon>Eutheria</taxon>
        <taxon>Laurasiatheria</taxon>
        <taxon>Artiodactyla</taxon>
        <taxon>Ruminantia</taxon>
        <taxon>Pecora</taxon>
        <taxon>Cervidae</taxon>
        <taxon>Muntiacinae</taxon>
        <taxon>Muntiacus</taxon>
    </lineage>
</organism>
<evidence type="ECO:0000313" key="4">
    <source>
        <dbReference type="EMBL" id="KAB0365153.1"/>
    </source>
</evidence>
<dbReference type="SMART" id="SM01148">
    <property type="entry name" value="DUF1220"/>
    <property type="match status" value="3"/>
</dbReference>
<evidence type="ECO:0000259" key="3">
    <source>
        <dbReference type="SMART" id="SM01148"/>
    </source>
</evidence>
<dbReference type="EMBL" id="VCEA01000001">
    <property type="protein sequence ID" value="KAB0365153.1"/>
    <property type="molecule type" value="Genomic_DNA"/>
</dbReference>
<evidence type="ECO:0000256" key="1">
    <source>
        <dbReference type="ARBA" id="ARBA00038417"/>
    </source>
</evidence>
<feature type="compositionally biased region" description="Polar residues" evidence="2">
    <location>
        <begin position="459"/>
        <end position="468"/>
    </location>
</feature>
<name>A0A5N3WUV1_MUNMU</name>
<reference evidence="4 5" key="1">
    <citation type="submission" date="2019-06" db="EMBL/GenBank/DDBJ databases">
        <title>Discovery of a novel chromosome fission-fusion reversal in muntjac.</title>
        <authorList>
            <person name="Mudd A.B."/>
            <person name="Bredeson J.V."/>
            <person name="Baum R."/>
            <person name="Hockemeyer D."/>
            <person name="Rokhsar D.S."/>
        </authorList>
    </citation>
    <scope>NUCLEOTIDE SEQUENCE [LARGE SCALE GENOMIC DNA]</scope>
    <source>
        <strain evidence="4">UTSW_UCB_Mm</strain>
        <tissue evidence="4">Fibroblast cell line</tissue>
    </source>
</reference>
<dbReference type="PANTHER" id="PTHR14199:SF29">
    <property type="entry name" value="NEUROBLASTOMA BREAKPOINT FAMILY MEMBER 4-RELATED"/>
    <property type="match status" value="1"/>
</dbReference>
<feature type="domain" description="Olduvai" evidence="3">
    <location>
        <begin position="165"/>
        <end position="214"/>
    </location>
</feature>
<dbReference type="PANTHER" id="PTHR14199">
    <property type="entry name" value="NEUROBLASTOMA BREAKPOINT FAMILY MEMBER 6-LIKE PROTEIN"/>
    <property type="match status" value="1"/>
</dbReference>
<gene>
    <name evidence="4" type="ORF">FD754_009309</name>
</gene>
<feature type="non-terminal residue" evidence="4">
    <location>
        <position position="1"/>
    </location>
</feature>